<name>V6RWJ8_9FLAO</name>
<dbReference type="AlphaFoldDB" id="V6RWJ8"/>
<sequence length="134" mass="15776">MKHLYFLFALVLMFFSDAALAQNNSSKGNQEKYNLPPGYQMPVKMKIFDLSHKLNGKQSTEPYTQEDLRFLKNIPESEIEKYKTITPEYYQYYITGRAFISSLSPKVKSVYTDAELWYIYAFDQKLKTKLTIIK</sequence>
<feature type="signal peptide" evidence="1">
    <location>
        <begin position="1"/>
        <end position="21"/>
    </location>
</feature>
<evidence type="ECO:0000313" key="2">
    <source>
        <dbReference type="EMBL" id="TWI07381.1"/>
    </source>
</evidence>
<comment type="caution">
    <text evidence="2">The sequence shown here is derived from an EMBL/GenBank/DDBJ whole genome shotgun (WGS) entry which is preliminary data.</text>
</comment>
<proteinExistence type="predicted"/>
<protein>
    <submittedName>
        <fullName evidence="2">Uncharacterized protein</fullName>
    </submittedName>
</protein>
<evidence type="ECO:0000256" key="1">
    <source>
        <dbReference type="SAM" id="SignalP"/>
    </source>
</evidence>
<dbReference type="OrthoDB" id="1377002at2"/>
<reference evidence="2 3" key="1">
    <citation type="journal article" date="2015" name="Stand. Genomic Sci.">
        <title>Genomic Encyclopedia of Bacterial and Archaeal Type Strains, Phase III: the genomes of soil and plant-associated and newly described type strains.</title>
        <authorList>
            <person name="Whitman W.B."/>
            <person name="Woyke T."/>
            <person name="Klenk H.P."/>
            <person name="Zhou Y."/>
            <person name="Lilburn T.G."/>
            <person name="Beck B.J."/>
            <person name="De Vos P."/>
            <person name="Vandamme P."/>
            <person name="Eisen J.A."/>
            <person name="Garrity G."/>
            <person name="Hugenholtz P."/>
            <person name="Kyrpides N.C."/>
        </authorList>
    </citation>
    <scope>NUCLEOTIDE SEQUENCE [LARGE SCALE GENOMIC DNA]</scope>
    <source>
        <strain evidence="2 3">CGMCC 1.7270</strain>
    </source>
</reference>
<dbReference type="RefSeq" id="WP_023572047.1">
    <property type="nucleotide sequence ID" value="NZ_AVBI01000027.1"/>
</dbReference>
<dbReference type="Proteomes" id="UP000319848">
    <property type="component" value="Unassembled WGS sequence"/>
</dbReference>
<dbReference type="EMBL" id="VLKQ01000029">
    <property type="protein sequence ID" value="TWI07381.1"/>
    <property type="molecule type" value="Genomic_DNA"/>
</dbReference>
<keyword evidence="1" id="KW-0732">Signal</keyword>
<keyword evidence="3" id="KW-1185">Reference proteome</keyword>
<evidence type="ECO:0000313" key="3">
    <source>
        <dbReference type="Proteomes" id="UP000319848"/>
    </source>
</evidence>
<organism evidence="2 3">
    <name type="scientific">Flavobacterium cauense R2A-7</name>
    <dbReference type="NCBI Taxonomy" id="1341154"/>
    <lineage>
        <taxon>Bacteria</taxon>
        <taxon>Pseudomonadati</taxon>
        <taxon>Bacteroidota</taxon>
        <taxon>Flavobacteriia</taxon>
        <taxon>Flavobacteriales</taxon>
        <taxon>Flavobacteriaceae</taxon>
        <taxon>Flavobacterium</taxon>
    </lineage>
</organism>
<feature type="chain" id="PRO_5030178581" evidence="1">
    <location>
        <begin position="22"/>
        <end position="134"/>
    </location>
</feature>
<gene>
    <name evidence="2" type="ORF">IP98_02962</name>
</gene>
<accession>V6RWJ8</accession>